<sequence length="393" mass="43188">MDENKDKREEKQNLDKAPQKKPKVNIKKANIIIIGVGLFLILGFSLLRMGKRGEEEVLIPEEVKKEENHNTNNDTFQSVDYTKAAQEEEDELNLSYNIPAETTGEEIQVLEETVRTNEALDNFYDKMLSEEIAAQTGVIEFGSVSQSSSGHLPEVHFGNESSLDLSKFQGKESVSEDFNKQPEKKSFLSENARKNYNSSLTEEAISKYEIKAGGIIPGIMLTGINSDLPGTMTANIREDVYDTVTGKYLLIPKGTRVIGKYSSNISFGQSRVLVIWQRLIFPNGKSLNLDNFEGTDMSGYSGLVGKVDNHTLKLFQGVVLSSILGAAAGIIDNGGENNSWRNNAGKGAGEEIVSIGEAIASRLLAVQPTITIKPGARFNIMVNSDIILEPYAE</sequence>
<feature type="compositionally biased region" description="Basic and acidic residues" evidence="6">
    <location>
        <begin position="1"/>
        <end position="18"/>
    </location>
</feature>
<dbReference type="CDD" id="cd16429">
    <property type="entry name" value="VirB10"/>
    <property type="match status" value="1"/>
</dbReference>
<proteinExistence type="inferred from homology"/>
<evidence type="ECO:0000256" key="6">
    <source>
        <dbReference type="SAM" id="MobiDB-lite"/>
    </source>
</evidence>
<keyword evidence="4 7" id="KW-1133">Transmembrane helix</keyword>
<feature type="region of interest" description="Disordered" evidence="6">
    <location>
        <begin position="1"/>
        <end position="21"/>
    </location>
</feature>
<keyword evidence="5 7" id="KW-0472">Membrane</keyword>
<evidence type="ECO:0000313" key="8">
    <source>
        <dbReference type="EMBL" id="KYL04719.1"/>
    </source>
</evidence>
<evidence type="ECO:0000256" key="2">
    <source>
        <dbReference type="ARBA" id="ARBA00010265"/>
    </source>
</evidence>
<comment type="caution">
    <text evidence="8">The sequence shown here is derived from an EMBL/GenBank/DDBJ whole genome shotgun (WGS) entry which is preliminary data.</text>
</comment>
<protein>
    <submittedName>
        <fullName evidence="8">Conjugal transfer protein TrbI</fullName>
    </submittedName>
</protein>
<evidence type="ECO:0000256" key="1">
    <source>
        <dbReference type="ARBA" id="ARBA00004167"/>
    </source>
</evidence>
<dbReference type="EMBL" id="LVEA01000031">
    <property type="protein sequence ID" value="KYL04719.1"/>
    <property type="molecule type" value="Genomic_DNA"/>
</dbReference>
<accession>A0A162IYS3</accession>
<dbReference type="AlphaFoldDB" id="A0A162IYS3"/>
<dbReference type="RefSeq" id="WP_062628542.1">
    <property type="nucleotide sequence ID" value="NZ_CAXOUQ010000026.1"/>
</dbReference>
<dbReference type="Gene3D" id="2.40.128.260">
    <property type="entry name" value="Type IV secretion system, VirB10/TraB/TrbI"/>
    <property type="match status" value="1"/>
</dbReference>
<name>A0A162IYS3_9FUSO</name>
<dbReference type="GO" id="GO:0016020">
    <property type="term" value="C:membrane"/>
    <property type="evidence" value="ECO:0007669"/>
    <property type="project" value="UniProtKB-SubCell"/>
</dbReference>
<dbReference type="InterPro" id="IPR005498">
    <property type="entry name" value="T4SS_VirB10/TraB/TrbI"/>
</dbReference>
<comment type="similarity">
    <text evidence="2">Belongs to the TrbI/VirB10 family.</text>
</comment>
<dbReference type="InterPro" id="IPR042217">
    <property type="entry name" value="T4SS_VirB10/TrbI"/>
</dbReference>
<evidence type="ECO:0000256" key="7">
    <source>
        <dbReference type="SAM" id="Phobius"/>
    </source>
</evidence>
<evidence type="ECO:0000256" key="3">
    <source>
        <dbReference type="ARBA" id="ARBA00022692"/>
    </source>
</evidence>
<comment type="subcellular location">
    <subcellularLocation>
        <location evidence="1">Membrane</location>
        <topology evidence="1">Single-pass membrane protein</topology>
    </subcellularLocation>
</comment>
<feature type="transmembrane region" description="Helical" evidence="7">
    <location>
        <begin position="29"/>
        <end position="47"/>
    </location>
</feature>
<organism evidence="8 9">
    <name type="scientific">Fusobacterium necrophorum subsp. funduliforme</name>
    <dbReference type="NCBI Taxonomy" id="143387"/>
    <lineage>
        <taxon>Bacteria</taxon>
        <taxon>Fusobacteriati</taxon>
        <taxon>Fusobacteriota</taxon>
        <taxon>Fusobacteriia</taxon>
        <taxon>Fusobacteriales</taxon>
        <taxon>Fusobacteriaceae</taxon>
        <taxon>Fusobacterium</taxon>
    </lineage>
</organism>
<dbReference type="Proteomes" id="UP000075816">
    <property type="component" value="Unassembled WGS sequence"/>
</dbReference>
<dbReference type="Pfam" id="PF03743">
    <property type="entry name" value="TrbI"/>
    <property type="match status" value="1"/>
</dbReference>
<keyword evidence="3 7" id="KW-0812">Transmembrane</keyword>
<evidence type="ECO:0000256" key="5">
    <source>
        <dbReference type="ARBA" id="ARBA00023136"/>
    </source>
</evidence>
<gene>
    <name evidence="8" type="ORF">A2J07_05280</name>
</gene>
<evidence type="ECO:0000313" key="9">
    <source>
        <dbReference type="Proteomes" id="UP000075816"/>
    </source>
</evidence>
<reference evidence="8 9" key="1">
    <citation type="submission" date="2016-03" db="EMBL/GenBank/DDBJ databases">
        <title>Comparative genomics of human isolates of Fusobacterium necrophorum.</title>
        <authorList>
            <person name="Jensen A."/>
            <person name="Bank S."/>
            <person name="Andersen P.S."/>
            <person name="Kristensen L.H."/>
            <person name="Prag J."/>
        </authorList>
    </citation>
    <scope>NUCLEOTIDE SEQUENCE [LARGE SCALE GENOMIC DNA]</scope>
    <source>
        <strain evidence="8 9">LS_1264</strain>
    </source>
</reference>
<dbReference type="eggNOG" id="COG2948">
    <property type="taxonomic scope" value="Bacteria"/>
</dbReference>
<evidence type="ECO:0000256" key="4">
    <source>
        <dbReference type="ARBA" id="ARBA00022989"/>
    </source>
</evidence>